<keyword evidence="4" id="KW-1185">Reference proteome</keyword>
<feature type="transmembrane region" description="Helical" evidence="2">
    <location>
        <begin position="134"/>
        <end position="153"/>
    </location>
</feature>
<proteinExistence type="predicted"/>
<comment type="caution">
    <text evidence="3">The sequence shown here is derived from an EMBL/GenBank/DDBJ whole genome shotgun (WGS) entry which is preliminary data.</text>
</comment>
<feature type="region of interest" description="Disordered" evidence="1">
    <location>
        <begin position="243"/>
        <end position="264"/>
    </location>
</feature>
<evidence type="ECO:0000313" key="4">
    <source>
        <dbReference type="Proteomes" id="UP000325243"/>
    </source>
</evidence>
<accession>A0A5S4V1P7</accession>
<feature type="transmembrane region" description="Helical" evidence="2">
    <location>
        <begin position="67"/>
        <end position="92"/>
    </location>
</feature>
<keyword evidence="2" id="KW-1133">Transmembrane helix</keyword>
<dbReference type="InterPro" id="IPR049713">
    <property type="entry name" value="Pr6Pr-like"/>
</dbReference>
<protein>
    <recommendedName>
        <fullName evidence="5">Pr6Pr family membrane protein</fullName>
    </recommendedName>
</protein>
<name>A0A5S4V1P7_9MICO</name>
<feature type="region of interest" description="Disordered" evidence="1">
    <location>
        <begin position="1"/>
        <end position="21"/>
    </location>
</feature>
<gene>
    <name evidence="3" type="ORF">FYC51_04905</name>
</gene>
<reference evidence="3 4" key="1">
    <citation type="submission" date="2019-08" db="EMBL/GenBank/DDBJ databases">
        <authorList>
            <person name="Hu J."/>
        </authorList>
    </citation>
    <scope>NUCLEOTIDE SEQUENCE [LARGE SCALE GENOMIC DNA]</scope>
    <source>
        <strain evidence="3 4">NEAU-184</strain>
    </source>
</reference>
<dbReference type="Proteomes" id="UP000325243">
    <property type="component" value="Unassembled WGS sequence"/>
</dbReference>
<dbReference type="RefSeq" id="WP_148732519.1">
    <property type="nucleotide sequence ID" value="NZ_VSSB01000001.1"/>
</dbReference>
<evidence type="ECO:0000313" key="3">
    <source>
        <dbReference type="EMBL" id="TYL53057.1"/>
    </source>
</evidence>
<feature type="transmembrane region" description="Helical" evidence="2">
    <location>
        <begin position="165"/>
        <end position="186"/>
    </location>
</feature>
<feature type="transmembrane region" description="Helical" evidence="2">
    <location>
        <begin position="206"/>
        <end position="231"/>
    </location>
</feature>
<keyword evidence="2" id="KW-0812">Transmembrane</keyword>
<dbReference type="NCBIfam" id="NF038065">
    <property type="entry name" value="Pr6Pr"/>
    <property type="match status" value="1"/>
</dbReference>
<keyword evidence="2" id="KW-0472">Membrane</keyword>
<sequence>MAARTPGVTAPGARARAETAPDARMPGMRERRALGIFRVLIAVIEVVALIGNYEYVLGFRFFATANFFSYFTIQSAMLAVATLGIAAGYALLAPNDPPWLGILRTMVTAYLLVSGIVFALIVSQASTRDYRVDVPWSDTLLHWVVPALAVIAWTTDSIMAVNPPVPWSTVGWVLVFPSLWLPYTLWRGADVGWYPYFFLDEAQVGGALGVALYCALVLAIFVAVTAVLVAVNRALWRRARARRGSPRGTPDRRALPVEVPAPLR</sequence>
<evidence type="ECO:0008006" key="5">
    <source>
        <dbReference type="Google" id="ProtNLM"/>
    </source>
</evidence>
<feature type="transmembrane region" description="Helical" evidence="2">
    <location>
        <begin position="34"/>
        <end position="55"/>
    </location>
</feature>
<evidence type="ECO:0000256" key="1">
    <source>
        <dbReference type="SAM" id="MobiDB-lite"/>
    </source>
</evidence>
<organism evidence="3 4">
    <name type="scientific">Agromyces mariniharenae</name>
    <dbReference type="NCBI Taxonomy" id="2604423"/>
    <lineage>
        <taxon>Bacteria</taxon>
        <taxon>Bacillati</taxon>
        <taxon>Actinomycetota</taxon>
        <taxon>Actinomycetes</taxon>
        <taxon>Micrococcales</taxon>
        <taxon>Microbacteriaceae</taxon>
        <taxon>Agromyces</taxon>
    </lineage>
</organism>
<dbReference type="AlphaFoldDB" id="A0A5S4V1P7"/>
<evidence type="ECO:0000256" key="2">
    <source>
        <dbReference type="SAM" id="Phobius"/>
    </source>
</evidence>
<feature type="transmembrane region" description="Helical" evidence="2">
    <location>
        <begin position="99"/>
        <end position="122"/>
    </location>
</feature>
<dbReference type="EMBL" id="VSSB01000001">
    <property type="protein sequence ID" value="TYL53057.1"/>
    <property type="molecule type" value="Genomic_DNA"/>
</dbReference>